<protein>
    <submittedName>
        <fullName evidence="5">HAD-IA family hydrolase</fullName>
    </submittedName>
</protein>
<dbReference type="PANTHER" id="PTHR46470:SF2">
    <property type="entry name" value="GLYCERALDEHYDE 3-PHOSPHATE PHOSPHATASE"/>
    <property type="match status" value="1"/>
</dbReference>
<organism evidence="5">
    <name type="scientific">Niallia circulans</name>
    <name type="common">Bacillus circulans</name>
    <dbReference type="NCBI Taxonomy" id="1397"/>
    <lineage>
        <taxon>Bacteria</taxon>
        <taxon>Bacillati</taxon>
        <taxon>Bacillota</taxon>
        <taxon>Bacilli</taxon>
        <taxon>Bacillales</taxon>
        <taxon>Bacillaceae</taxon>
        <taxon>Niallia</taxon>
    </lineage>
</organism>
<sequence length="231" mass="27173">MKTVIKAAFFDLDGTMLDRDASVKQFIVKQYDRLEKFLSPISKRTYCERFIELDNHGYVWKDKVYTQLVEDYQIKGLTSEDLLEDYLTYFKEDCLPFPKLVEMLEQLKQNHLKLAIISNGYGRFQMDNILSLGIKSYFEVILISEWEGMKKPDQQIFQRAMMKLNMTPKECIFIGDHPKNDIIAAKQAGMETIWKRNDQWNGAKTNFIIDELIEIPQLIKNINSEKEFSSL</sequence>
<dbReference type="SFLD" id="SFLDS00003">
    <property type="entry name" value="Haloacid_Dehalogenase"/>
    <property type="match status" value="1"/>
</dbReference>
<evidence type="ECO:0000256" key="4">
    <source>
        <dbReference type="ARBA" id="ARBA00022842"/>
    </source>
</evidence>
<dbReference type="InterPro" id="IPR023214">
    <property type="entry name" value="HAD_sf"/>
</dbReference>
<dbReference type="SUPFAM" id="SSF56784">
    <property type="entry name" value="HAD-like"/>
    <property type="match status" value="1"/>
</dbReference>
<dbReference type="GO" id="GO:0044281">
    <property type="term" value="P:small molecule metabolic process"/>
    <property type="evidence" value="ECO:0007669"/>
    <property type="project" value="UniProtKB-ARBA"/>
</dbReference>
<evidence type="ECO:0000313" key="5">
    <source>
        <dbReference type="EMBL" id="MBR8671060.1"/>
    </source>
</evidence>
<reference evidence="5" key="1">
    <citation type="submission" date="2021-04" db="EMBL/GenBank/DDBJ databases">
        <title>Genomic analysis of electroactive and textile dye degrading Bacillus circulans strain: DC10 isolated from constructed wetland-microbial fuel cells treating textile dye wastewaters.</title>
        <authorList>
            <person name="Patel D.U."/>
            <person name="Desai C.R."/>
        </authorList>
    </citation>
    <scope>NUCLEOTIDE SEQUENCE</scope>
    <source>
        <strain evidence="5">DC10</strain>
    </source>
</reference>
<dbReference type="SFLD" id="SFLDG01129">
    <property type="entry name" value="C1.5:_HAD__Beta-PGM__Phosphata"/>
    <property type="match status" value="1"/>
</dbReference>
<dbReference type="NCBIfam" id="TIGR01549">
    <property type="entry name" value="HAD-SF-IA-v1"/>
    <property type="match status" value="1"/>
</dbReference>
<keyword evidence="4" id="KW-0460">Magnesium</keyword>
<keyword evidence="2" id="KW-0479">Metal-binding</keyword>
<dbReference type="Gene3D" id="1.10.150.520">
    <property type="match status" value="1"/>
</dbReference>
<comment type="caution">
    <text evidence="5">The sequence shown here is derived from an EMBL/GenBank/DDBJ whole genome shotgun (WGS) entry which is preliminary data.</text>
</comment>
<evidence type="ECO:0000256" key="2">
    <source>
        <dbReference type="ARBA" id="ARBA00022723"/>
    </source>
</evidence>
<dbReference type="Pfam" id="PF13419">
    <property type="entry name" value="HAD_2"/>
    <property type="match status" value="1"/>
</dbReference>
<dbReference type="NCBIfam" id="TIGR01509">
    <property type="entry name" value="HAD-SF-IA-v3"/>
    <property type="match status" value="1"/>
</dbReference>
<dbReference type="InterPro" id="IPR051400">
    <property type="entry name" value="HAD-like_hydrolase"/>
</dbReference>
<keyword evidence="3 5" id="KW-0378">Hydrolase</keyword>
<dbReference type="InterPro" id="IPR041492">
    <property type="entry name" value="HAD_2"/>
</dbReference>
<dbReference type="GO" id="GO:0046872">
    <property type="term" value="F:metal ion binding"/>
    <property type="evidence" value="ECO:0007669"/>
    <property type="project" value="UniProtKB-KW"/>
</dbReference>
<dbReference type="PANTHER" id="PTHR46470">
    <property type="entry name" value="N-ACYLNEURAMINATE-9-PHOSPHATASE"/>
    <property type="match status" value="1"/>
</dbReference>
<dbReference type="EMBL" id="JAGTPX010000018">
    <property type="protein sequence ID" value="MBR8671060.1"/>
    <property type="molecule type" value="Genomic_DNA"/>
</dbReference>
<dbReference type="PRINTS" id="PR00413">
    <property type="entry name" value="HADHALOGNASE"/>
</dbReference>
<evidence type="ECO:0000256" key="3">
    <source>
        <dbReference type="ARBA" id="ARBA00022801"/>
    </source>
</evidence>
<dbReference type="AlphaFoldDB" id="A0A941GK23"/>
<proteinExistence type="predicted"/>
<dbReference type="InterPro" id="IPR006439">
    <property type="entry name" value="HAD-SF_hydro_IA"/>
</dbReference>
<dbReference type="RefSeq" id="WP_212120087.1">
    <property type="nucleotide sequence ID" value="NZ_JAGTPX020000039.1"/>
</dbReference>
<gene>
    <name evidence="5" type="ORF">KD144_16110</name>
</gene>
<dbReference type="InterPro" id="IPR036412">
    <property type="entry name" value="HAD-like_sf"/>
</dbReference>
<accession>A0A941GK23</accession>
<dbReference type="Gene3D" id="3.40.50.1000">
    <property type="entry name" value="HAD superfamily/HAD-like"/>
    <property type="match status" value="1"/>
</dbReference>
<name>A0A941GK23_NIACI</name>
<dbReference type="GO" id="GO:0016791">
    <property type="term" value="F:phosphatase activity"/>
    <property type="evidence" value="ECO:0007669"/>
    <property type="project" value="TreeGrafter"/>
</dbReference>
<evidence type="ECO:0000256" key="1">
    <source>
        <dbReference type="ARBA" id="ARBA00001946"/>
    </source>
</evidence>
<comment type="cofactor">
    <cofactor evidence="1">
        <name>Mg(2+)</name>
        <dbReference type="ChEBI" id="CHEBI:18420"/>
    </cofactor>
</comment>